<evidence type="ECO:0000313" key="2">
    <source>
        <dbReference type="EMBL" id="EAY08444.1"/>
    </source>
</evidence>
<dbReference type="OMA" id="TNWINIH"/>
<dbReference type="RefSeq" id="XP_001320667.1">
    <property type="nucleotide sequence ID" value="XM_001320632.1"/>
</dbReference>
<dbReference type="SUPFAM" id="SSF49785">
    <property type="entry name" value="Galactose-binding domain-like"/>
    <property type="match status" value="1"/>
</dbReference>
<dbReference type="VEuPathDB" id="TrichDB:TVAG_355030"/>
<dbReference type="AlphaFoldDB" id="A2EFY8"/>
<evidence type="ECO:0000259" key="1">
    <source>
        <dbReference type="PROSITE" id="PS50022"/>
    </source>
</evidence>
<protein>
    <submittedName>
        <fullName evidence="2">F5/8 type C domain containing protein</fullName>
    </submittedName>
</protein>
<dbReference type="InterPro" id="IPR000421">
    <property type="entry name" value="FA58C"/>
</dbReference>
<reference evidence="2" key="1">
    <citation type="submission" date="2006-10" db="EMBL/GenBank/DDBJ databases">
        <authorList>
            <person name="Amadeo P."/>
            <person name="Zhao Q."/>
            <person name="Wortman J."/>
            <person name="Fraser-Liggett C."/>
            <person name="Carlton J."/>
        </authorList>
    </citation>
    <scope>NUCLEOTIDE SEQUENCE</scope>
    <source>
        <strain evidence="2">G3</strain>
    </source>
</reference>
<proteinExistence type="predicted"/>
<dbReference type="EMBL" id="DS113378">
    <property type="protein sequence ID" value="EAY08444.1"/>
    <property type="molecule type" value="Genomic_DNA"/>
</dbReference>
<dbReference type="OrthoDB" id="10467767at2759"/>
<reference evidence="2" key="2">
    <citation type="journal article" date="2007" name="Science">
        <title>Draft genome sequence of the sexually transmitted pathogen Trichomonas vaginalis.</title>
        <authorList>
            <person name="Carlton J.M."/>
            <person name="Hirt R.P."/>
            <person name="Silva J.C."/>
            <person name="Delcher A.L."/>
            <person name="Schatz M."/>
            <person name="Zhao Q."/>
            <person name="Wortman J.R."/>
            <person name="Bidwell S.L."/>
            <person name="Alsmark U.C.M."/>
            <person name="Besteiro S."/>
            <person name="Sicheritz-Ponten T."/>
            <person name="Noel C.J."/>
            <person name="Dacks J.B."/>
            <person name="Foster P.G."/>
            <person name="Simillion C."/>
            <person name="Van de Peer Y."/>
            <person name="Miranda-Saavedra D."/>
            <person name="Barton G.J."/>
            <person name="Westrop G.D."/>
            <person name="Mueller S."/>
            <person name="Dessi D."/>
            <person name="Fiori P.L."/>
            <person name="Ren Q."/>
            <person name="Paulsen I."/>
            <person name="Zhang H."/>
            <person name="Bastida-Corcuera F.D."/>
            <person name="Simoes-Barbosa A."/>
            <person name="Brown M.T."/>
            <person name="Hayes R.D."/>
            <person name="Mukherjee M."/>
            <person name="Okumura C.Y."/>
            <person name="Schneider R."/>
            <person name="Smith A.J."/>
            <person name="Vanacova S."/>
            <person name="Villalvazo M."/>
            <person name="Haas B.J."/>
            <person name="Pertea M."/>
            <person name="Feldblyum T.V."/>
            <person name="Utterback T.R."/>
            <person name="Shu C.L."/>
            <person name="Osoegawa K."/>
            <person name="de Jong P.J."/>
            <person name="Hrdy I."/>
            <person name="Horvathova L."/>
            <person name="Zubacova Z."/>
            <person name="Dolezal P."/>
            <person name="Malik S.B."/>
            <person name="Logsdon J.M. Jr."/>
            <person name="Henze K."/>
            <person name="Gupta A."/>
            <person name="Wang C.C."/>
            <person name="Dunne R.L."/>
            <person name="Upcroft J.A."/>
            <person name="Upcroft P."/>
            <person name="White O."/>
            <person name="Salzberg S.L."/>
            <person name="Tang P."/>
            <person name="Chiu C.-H."/>
            <person name="Lee Y.-S."/>
            <person name="Embley T.M."/>
            <person name="Coombs G.H."/>
            <person name="Mottram J.C."/>
            <person name="Tachezy J."/>
            <person name="Fraser-Liggett C.M."/>
            <person name="Johnson P.J."/>
        </authorList>
    </citation>
    <scope>NUCLEOTIDE SEQUENCE [LARGE SCALE GENOMIC DNA]</scope>
    <source>
        <strain evidence="2">G3</strain>
    </source>
</reference>
<keyword evidence="3" id="KW-1185">Reference proteome</keyword>
<dbReference type="InterPro" id="IPR008979">
    <property type="entry name" value="Galactose-bd-like_sf"/>
</dbReference>
<dbReference type="VEuPathDB" id="TrichDB:TVAGG3_0515950"/>
<accession>A2EFY8</accession>
<organism evidence="2 3">
    <name type="scientific">Trichomonas vaginalis (strain ATCC PRA-98 / G3)</name>
    <dbReference type="NCBI Taxonomy" id="412133"/>
    <lineage>
        <taxon>Eukaryota</taxon>
        <taxon>Metamonada</taxon>
        <taxon>Parabasalia</taxon>
        <taxon>Trichomonadida</taxon>
        <taxon>Trichomonadidae</taxon>
        <taxon>Trichomonas</taxon>
    </lineage>
</organism>
<evidence type="ECO:0000313" key="3">
    <source>
        <dbReference type="Proteomes" id="UP000001542"/>
    </source>
</evidence>
<dbReference type="Pfam" id="PF00754">
    <property type="entry name" value="F5_F8_type_C"/>
    <property type="match status" value="1"/>
</dbReference>
<dbReference type="KEGG" id="tva:4766343"/>
<dbReference type="SMR" id="A2EFY8"/>
<gene>
    <name evidence="2" type="ORF">TVAG_355030</name>
</gene>
<dbReference type="Proteomes" id="UP000001542">
    <property type="component" value="Unassembled WGS sequence"/>
</dbReference>
<sequence>MAENPISLHNISAPHQDDDFKGIFSHIFNLTGGKNPSDLNLISIIPSDTINSNVAHIIESNFRSHWFSFRENPWVTIDFKEVSVKLSGYTLKTYSGGENYGHMRSWDLEVSNDNTNWINIHSVRDSNDLNADSVHKYYDVTSDDYFRFVRLKMFGRNGAGSDFMVVRCIELFGSTN</sequence>
<name>A2EFY8_TRIV3</name>
<dbReference type="PROSITE" id="PS50022">
    <property type="entry name" value="FA58C_3"/>
    <property type="match status" value="1"/>
</dbReference>
<feature type="domain" description="F5/8 type C" evidence="1">
    <location>
        <begin position="23"/>
        <end position="174"/>
    </location>
</feature>
<dbReference type="Gene3D" id="2.60.120.260">
    <property type="entry name" value="Galactose-binding domain-like"/>
    <property type="match status" value="1"/>
</dbReference>
<dbReference type="InParanoid" id="A2EFY8"/>